<evidence type="ECO:0000313" key="2">
    <source>
        <dbReference type="Proteomes" id="UP000663824"/>
    </source>
</evidence>
<evidence type="ECO:0008006" key="3">
    <source>
        <dbReference type="Google" id="ProtNLM"/>
    </source>
</evidence>
<dbReference type="AlphaFoldDB" id="A0A816KXD1"/>
<dbReference type="SUPFAM" id="SSF46689">
    <property type="entry name" value="Homeodomain-like"/>
    <property type="match status" value="1"/>
</dbReference>
<evidence type="ECO:0000313" key="1">
    <source>
        <dbReference type="EMBL" id="CAF1921707.1"/>
    </source>
</evidence>
<organism evidence="1 2">
    <name type="scientific">Rotaria magnacalcarata</name>
    <dbReference type="NCBI Taxonomy" id="392030"/>
    <lineage>
        <taxon>Eukaryota</taxon>
        <taxon>Metazoa</taxon>
        <taxon>Spiralia</taxon>
        <taxon>Gnathifera</taxon>
        <taxon>Rotifera</taxon>
        <taxon>Eurotatoria</taxon>
        <taxon>Bdelloidea</taxon>
        <taxon>Philodinida</taxon>
        <taxon>Philodinidae</taxon>
        <taxon>Rotaria</taxon>
    </lineage>
</organism>
<sequence>MVRTYKRKTEDKYSRDDLEQALSDIRHKKLSIKSAAADYRIPIRTIFHRLAGSRTSAGRSRKTILTKEEESHLVTTIILFQKWQCPISSSVVIGLAKPYMIQLGKPVASKSTLQD</sequence>
<proteinExistence type="predicted"/>
<protein>
    <recommendedName>
        <fullName evidence="3">HTH psq-type domain-containing protein</fullName>
    </recommendedName>
</protein>
<dbReference type="InterPro" id="IPR009057">
    <property type="entry name" value="Homeodomain-like_sf"/>
</dbReference>
<accession>A0A816KXD1</accession>
<reference evidence="1" key="1">
    <citation type="submission" date="2021-02" db="EMBL/GenBank/DDBJ databases">
        <authorList>
            <person name="Nowell W R."/>
        </authorList>
    </citation>
    <scope>NUCLEOTIDE SEQUENCE</scope>
</reference>
<dbReference type="Gene3D" id="1.10.10.60">
    <property type="entry name" value="Homeodomain-like"/>
    <property type="match status" value="1"/>
</dbReference>
<dbReference type="EMBL" id="CAJNRE010000143">
    <property type="protein sequence ID" value="CAF1921707.1"/>
    <property type="molecule type" value="Genomic_DNA"/>
</dbReference>
<dbReference type="Proteomes" id="UP000663824">
    <property type="component" value="Unassembled WGS sequence"/>
</dbReference>
<gene>
    <name evidence="1" type="ORF">MBJ925_LOCUS2186</name>
</gene>
<name>A0A816KXD1_9BILA</name>
<comment type="caution">
    <text evidence="1">The sequence shown here is derived from an EMBL/GenBank/DDBJ whole genome shotgun (WGS) entry which is preliminary data.</text>
</comment>